<protein>
    <recommendedName>
        <fullName evidence="5">Serine/threonine-protein phosphatase 4 regulatory subunit 2</fullName>
    </recommendedName>
</protein>
<dbReference type="InterPro" id="IPR015267">
    <property type="entry name" value="PPP4R2"/>
</dbReference>
<evidence type="ECO:0000313" key="3">
    <source>
        <dbReference type="EMBL" id="KAL2653555.1"/>
    </source>
</evidence>
<dbReference type="Pfam" id="PF09184">
    <property type="entry name" value="PPP4R2"/>
    <property type="match status" value="1"/>
</dbReference>
<evidence type="ECO:0000256" key="2">
    <source>
        <dbReference type="SAM" id="MobiDB-lite"/>
    </source>
</evidence>
<organism evidence="3 4">
    <name type="scientific">Riccia fluitans</name>
    <dbReference type="NCBI Taxonomy" id="41844"/>
    <lineage>
        <taxon>Eukaryota</taxon>
        <taxon>Viridiplantae</taxon>
        <taxon>Streptophyta</taxon>
        <taxon>Embryophyta</taxon>
        <taxon>Marchantiophyta</taxon>
        <taxon>Marchantiopsida</taxon>
        <taxon>Marchantiidae</taxon>
        <taxon>Marchantiales</taxon>
        <taxon>Ricciaceae</taxon>
        <taxon>Riccia</taxon>
    </lineage>
</organism>
<evidence type="ECO:0000313" key="4">
    <source>
        <dbReference type="Proteomes" id="UP001605036"/>
    </source>
</evidence>
<sequence length="507" mass="53245">MHDQAERLPGSKALSSFCEKDDSAREFTKELRSVLEVTAATGRYWHEWAQLKLLLCFRLTQVLRQFHKVQYPDGAPMIGPLPPGREPFEEMVERLVQYLDSFTDGAPFTYQRLCEILLNPNNTYKNIDKLALAFEKILLVQSTYPPSSDSYPLGSFPNDLLPDRNGGGQGNMELMEAANGKQDGVGSLKEMPTVIDEEMVDVERVLDAQVAGGMANTSSDMQHEASIGEIPQAAGNALGSEMLHDSAGVDLLQIPGTTSSQMVDDSSGGGTILPHATSSEMEFDPTNIYAVSAAAPVTNTETDVLHESTAAGLPSGLPSAAPDTSLGMVQDSPAATGLPQAPDTSLAMVQGSLATGLPRAPDTNVEMVQDSPATGELQSATGNNSVAGLEEPHPTGSNTDMLHDSAAVELPLAAAVPEAVASNAEVMNDASVVGLLSAAVESIDRVDAKPNAGSEAGASNQGHSSGVSSPHGNVDMKQSGQEESMNSHDANCQVEGRSEDVSMGIVG</sequence>
<comment type="similarity">
    <text evidence="1">Belongs to the PPP4R2 family.</text>
</comment>
<accession>A0ABD1ZRP5</accession>
<comment type="caution">
    <text evidence="3">The sequence shown here is derived from an EMBL/GenBank/DDBJ whole genome shotgun (WGS) entry which is preliminary data.</text>
</comment>
<dbReference type="Proteomes" id="UP001605036">
    <property type="component" value="Unassembled WGS sequence"/>
</dbReference>
<gene>
    <name evidence="3" type="ORF">R1flu_021683</name>
</gene>
<proteinExistence type="inferred from homology"/>
<feature type="region of interest" description="Disordered" evidence="2">
    <location>
        <begin position="372"/>
        <end position="401"/>
    </location>
</feature>
<dbReference type="GO" id="GO:0030289">
    <property type="term" value="C:protein phosphatase 4 complex"/>
    <property type="evidence" value="ECO:0007669"/>
    <property type="project" value="UniProtKB-ARBA"/>
</dbReference>
<dbReference type="PANTHER" id="PTHR16487">
    <property type="entry name" value="PPP4R2-RELATED PROTEIN"/>
    <property type="match status" value="1"/>
</dbReference>
<reference evidence="3 4" key="1">
    <citation type="submission" date="2024-09" db="EMBL/GenBank/DDBJ databases">
        <title>Chromosome-scale assembly of Riccia fluitans.</title>
        <authorList>
            <person name="Paukszto L."/>
            <person name="Sawicki J."/>
            <person name="Karawczyk K."/>
            <person name="Piernik-Szablinska J."/>
            <person name="Szczecinska M."/>
            <person name="Mazdziarz M."/>
        </authorList>
    </citation>
    <scope>NUCLEOTIDE SEQUENCE [LARGE SCALE GENOMIC DNA]</scope>
    <source>
        <strain evidence="3">Rf_01</strain>
        <tissue evidence="3">Aerial parts of the thallus</tissue>
    </source>
</reference>
<keyword evidence="4" id="KW-1185">Reference proteome</keyword>
<evidence type="ECO:0000256" key="1">
    <source>
        <dbReference type="ARBA" id="ARBA00009207"/>
    </source>
</evidence>
<name>A0ABD1ZRP5_9MARC</name>
<feature type="compositionally biased region" description="Polar residues" evidence="2">
    <location>
        <begin position="457"/>
        <end position="490"/>
    </location>
</feature>
<dbReference type="PANTHER" id="PTHR16487:SF0">
    <property type="entry name" value="PROTEIN PHOSPHATASE 4 REGULATORY SUBUNIT 2-RELATED"/>
    <property type="match status" value="1"/>
</dbReference>
<feature type="region of interest" description="Disordered" evidence="2">
    <location>
        <begin position="310"/>
        <end position="342"/>
    </location>
</feature>
<dbReference type="AlphaFoldDB" id="A0ABD1ZRP5"/>
<dbReference type="EMBL" id="JBHFFA010000001">
    <property type="protein sequence ID" value="KAL2653555.1"/>
    <property type="molecule type" value="Genomic_DNA"/>
</dbReference>
<feature type="compositionally biased region" description="Polar residues" evidence="2">
    <location>
        <begin position="376"/>
        <end position="386"/>
    </location>
</feature>
<evidence type="ECO:0008006" key="5">
    <source>
        <dbReference type="Google" id="ProtNLM"/>
    </source>
</evidence>
<feature type="region of interest" description="Disordered" evidence="2">
    <location>
        <begin position="449"/>
        <end position="507"/>
    </location>
</feature>